<dbReference type="PANTHER" id="PTHR11552">
    <property type="entry name" value="GLUCOSE-METHANOL-CHOLINE GMC OXIDOREDUCTASE"/>
    <property type="match status" value="1"/>
</dbReference>
<evidence type="ECO:0000313" key="5">
    <source>
        <dbReference type="EMBL" id="KAJ9586296.1"/>
    </source>
</evidence>
<reference evidence="5" key="1">
    <citation type="journal article" date="2023" name="IScience">
        <title>Live-bearing cockroach genome reveals convergent evolutionary mechanisms linked to viviparity in insects and beyond.</title>
        <authorList>
            <person name="Fouks B."/>
            <person name="Harrison M.C."/>
            <person name="Mikhailova A.A."/>
            <person name="Marchal E."/>
            <person name="English S."/>
            <person name="Carruthers M."/>
            <person name="Jennings E.C."/>
            <person name="Chiamaka E.L."/>
            <person name="Frigard R.A."/>
            <person name="Pippel M."/>
            <person name="Attardo G.M."/>
            <person name="Benoit J.B."/>
            <person name="Bornberg-Bauer E."/>
            <person name="Tobe S.S."/>
        </authorList>
    </citation>
    <scope>NUCLEOTIDE SEQUENCE</scope>
    <source>
        <strain evidence="5">Stay&amp;Tobe</strain>
    </source>
</reference>
<reference evidence="5" key="2">
    <citation type="submission" date="2023-05" db="EMBL/GenBank/DDBJ databases">
        <authorList>
            <person name="Fouks B."/>
        </authorList>
    </citation>
    <scope>NUCLEOTIDE SEQUENCE</scope>
    <source>
        <strain evidence="5">Stay&amp;Tobe</strain>
        <tissue evidence="5">Testes</tissue>
    </source>
</reference>
<dbReference type="InterPro" id="IPR036188">
    <property type="entry name" value="FAD/NAD-bd_sf"/>
</dbReference>
<dbReference type="Pfam" id="PF00732">
    <property type="entry name" value="GMC_oxred_N"/>
    <property type="match status" value="3"/>
</dbReference>
<keyword evidence="6" id="KW-1185">Reference proteome</keyword>
<comment type="similarity">
    <text evidence="1 2">Belongs to the GMC oxidoreductase family.</text>
</comment>
<dbReference type="SUPFAM" id="SSF54373">
    <property type="entry name" value="FAD-linked reductases, C-terminal domain"/>
    <property type="match status" value="2"/>
</dbReference>
<feature type="non-terminal residue" evidence="5">
    <location>
        <position position="1434"/>
    </location>
</feature>
<evidence type="ECO:0000256" key="2">
    <source>
        <dbReference type="RuleBase" id="RU003968"/>
    </source>
</evidence>
<gene>
    <name evidence="5" type="ORF">L9F63_020059</name>
</gene>
<comment type="caution">
    <text evidence="5">The sequence shown here is derived from an EMBL/GenBank/DDBJ whole genome shotgun (WGS) entry which is preliminary data.</text>
</comment>
<feature type="domain" description="Glucose-methanol-choline oxidoreductase N-terminal" evidence="3">
    <location>
        <begin position="928"/>
        <end position="951"/>
    </location>
</feature>
<keyword evidence="2" id="KW-0285">Flavoprotein</keyword>
<dbReference type="PROSITE" id="PS00624">
    <property type="entry name" value="GMC_OXRED_2"/>
    <property type="match status" value="1"/>
</dbReference>
<keyword evidence="2" id="KW-0274">FAD</keyword>
<feature type="domain" description="Glucose-methanol-choline oxidoreductase N-terminal" evidence="4">
    <location>
        <begin position="448"/>
        <end position="462"/>
    </location>
</feature>
<dbReference type="Proteomes" id="UP001233999">
    <property type="component" value="Unassembled WGS sequence"/>
</dbReference>
<evidence type="ECO:0000313" key="6">
    <source>
        <dbReference type="Proteomes" id="UP001233999"/>
    </source>
</evidence>
<dbReference type="InterPro" id="IPR012132">
    <property type="entry name" value="GMC_OxRdtase"/>
</dbReference>
<evidence type="ECO:0000259" key="4">
    <source>
        <dbReference type="PROSITE" id="PS00624"/>
    </source>
</evidence>
<accession>A0AAD7ZT91</accession>
<dbReference type="InterPro" id="IPR000172">
    <property type="entry name" value="GMC_OxRdtase_N"/>
</dbReference>
<dbReference type="InterPro" id="IPR007867">
    <property type="entry name" value="GMC_OxRtase_C"/>
</dbReference>
<dbReference type="SUPFAM" id="SSF51905">
    <property type="entry name" value="FAD/NAD(P)-binding domain"/>
    <property type="match status" value="2"/>
</dbReference>
<evidence type="ECO:0000259" key="3">
    <source>
        <dbReference type="PROSITE" id="PS00623"/>
    </source>
</evidence>
<dbReference type="Gene3D" id="3.50.50.60">
    <property type="entry name" value="FAD/NAD(P)-binding domain"/>
    <property type="match status" value="2"/>
</dbReference>
<proteinExistence type="inferred from homology"/>
<dbReference type="Pfam" id="PF05199">
    <property type="entry name" value="GMC_oxred_C"/>
    <property type="match status" value="2"/>
</dbReference>
<dbReference type="PROSITE" id="PS00623">
    <property type="entry name" value="GMC_OXRED_1"/>
    <property type="match status" value="1"/>
</dbReference>
<dbReference type="PANTHER" id="PTHR11552:SF217">
    <property type="entry name" value="GLUCOSE DEHYDROGENASE [FAD, QUINONE]"/>
    <property type="match status" value="1"/>
</dbReference>
<dbReference type="GO" id="GO:0050660">
    <property type="term" value="F:flavin adenine dinucleotide binding"/>
    <property type="evidence" value="ECO:0007669"/>
    <property type="project" value="InterPro"/>
</dbReference>
<name>A0AAD7ZT91_DIPPU</name>
<dbReference type="Gene3D" id="3.30.560.10">
    <property type="entry name" value="Glucose Oxidase, domain 3"/>
    <property type="match status" value="3"/>
</dbReference>
<dbReference type="EMBL" id="JASPKZ010007175">
    <property type="protein sequence ID" value="KAJ9586296.1"/>
    <property type="molecule type" value="Genomic_DNA"/>
</dbReference>
<evidence type="ECO:0000256" key="1">
    <source>
        <dbReference type="ARBA" id="ARBA00010790"/>
    </source>
</evidence>
<organism evidence="5 6">
    <name type="scientific">Diploptera punctata</name>
    <name type="common">Pacific beetle cockroach</name>
    <dbReference type="NCBI Taxonomy" id="6984"/>
    <lineage>
        <taxon>Eukaryota</taxon>
        <taxon>Metazoa</taxon>
        <taxon>Ecdysozoa</taxon>
        <taxon>Arthropoda</taxon>
        <taxon>Hexapoda</taxon>
        <taxon>Insecta</taxon>
        <taxon>Pterygota</taxon>
        <taxon>Neoptera</taxon>
        <taxon>Polyneoptera</taxon>
        <taxon>Dictyoptera</taxon>
        <taxon>Blattodea</taxon>
        <taxon>Blaberoidea</taxon>
        <taxon>Blaberidae</taxon>
        <taxon>Diplopterinae</taxon>
        <taxon>Diploptera</taxon>
    </lineage>
</organism>
<protein>
    <recommendedName>
        <fullName evidence="3 4">Glucose-methanol-choline oxidoreductase N-terminal domain-containing protein</fullName>
    </recommendedName>
</protein>
<dbReference type="GO" id="GO:0016614">
    <property type="term" value="F:oxidoreductase activity, acting on CH-OH group of donors"/>
    <property type="evidence" value="ECO:0007669"/>
    <property type="project" value="InterPro"/>
</dbReference>
<sequence length="1434" mass="159598">MKTSEISSKMVSGTVGMQGMMYTRGNPKVYDTWAAYGNEGWTYDELGYHGTSGPLVVQQFPDHPPLSEALLEAGKEMGYNVGDLNGKNQSGFAIAQMMVDDGLRGRLEYLDKCHRVSSAPNAVGSWSQRRSRKRFFINDTSYETLTLDSLMEFNTAFLTSSYATDGVPDIQVFFDGFLAGCSKTEEQDLDSEYDFIVVGAGSAGSVIANRLSELENWKVLLLEAGGDPTLTSEIPGLIFSTVGSSIDWGYKTEPQEGMCQGMKDKQCRWPRGKVLGGSSSINAMLHVRGHRKDFDNWAAMGNTGWSYEDVLPYFKKSEDFTIDAGENVSNLHGKGGHLTIEHYADIHPLRPALIGAWKELGYSENLDDENMIGVTTSFANLRNGKRCSTAKAFLAPIKERPNIHVSKFSQATKILIDEETKTAYGVQFKVGDTLKEVRATKEVIVSAGAIGSPHLLMLSGIGPKSHLEEIGVNPIIEDLPVGKNLQDHLIHYGLLFTLNKSKPQPIPQELILDSIYAILTGRRGYLSTIGLTDIHGFVSTENDPKYPDIQYHHVHTAFNDTYLLSEILRAGGFTQEFANNLWNLNVKSEMLSVFTTLLRPKSRGEILLRSTDPSDHPRIFANYFQEPEDLELMLKGIEHAIKLGDTNIMKSLEAELEHLKFENCKAEFGSREYWECSLRTVGTTVYHPVGTCKMGPEDDPSAVVDPQLRVKGVKGLRVADASIMPTITSGNTNAPSVMIGEKVSDLVKQTWPVNSQDTPCPNLRNSKIWLRILVHWHTLFENGGKLGTHFLEMAEKYLIQIFVKAYIFTSFGLGAILITNLLTALIHSQNKLLCTDVYPPDTSTLLDSYDFIVVGSGSAGAVVANRLSEVSDWKVLLVEAGGDPPLSSEIPPIFHSLQETESDWQYVTEPQEHGCLGMKEHRCNWPRGKVLGGSSILNALLYVRGNRRDYDNWAAAGNPGWSYDEILPYFKKIEDFKFPEKGAPGAETYKEEYHGKGGYMPLERFGYRSPIVDGLLDAAREMGYEIRDVNGEKQAGFTLQHGTLSEGTRYSTAKAYLAPIKHRDNLHVAKFAHVTKIIIDSETKSVTRIQFIKNEATHVVKVNKEVILSAGTINSAQLLMLSGVGPKEHLEELGIPVIQDLRVGENLQDHMQVLGPAFMFNVSHPQSTDPITSLDNTYEYLIHRTGPLASIDILQLQGFISTKYAHLDVPDVQFQHIRFPLAENTTKWVSHVTRFSDEIYEAVFGIPNSKSEIYIPLTVLQRPKSKGFIKLRSKDPLEPPIMDPKYLSDVRDVQTLVEGVKVAMTIGQSKTMVDRFETKMNTVKIPGCENEEFGSDEYWSCAVRRVATTIYHHAGTCKMGPRSDPSAVVDNTLKVHEIKGLRVIDSSIMPNVVTGNTHAPTIMIAERGSDFIKKDFRASRLACFSPTFRKRLRP</sequence>